<reference evidence="2" key="1">
    <citation type="submission" date="2016-04" db="EMBL/GenBank/DDBJ databases">
        <authorList>
            <person name="Evans L.H."/>
            <person name="Alamgir A."/>
            <person name="Owens N."/>
            <person name="Weber N.D."/>
            <person name="Virtaneva K."/>
            <person name="Barbian K."/>
            <person name="Babar A."/>
            <person name="Rosenke K."/>
        </authorList>
    </citation>
    <scope>NUCLEOTIDE SEQUENCE</scope>
    <source>
        <strain evidence="2">Nono1</strain>
    </source>
</reference>
<dbReference type="Pfam" id="PF00550">
    <property type="entry name" value="PP-binding"/>
    <property type="match status" value="1"/>
</dbReference>
<gene>
    <name evidence="2" type="ORF">BN4615_P9324</name>
</gene>
<dbReference type="SUPFAM" id="SSF47336">
    <property type="entry name" value="ACP-like"/>
    <property type="match status" value="1"/>
</dbReference>
<dbReference type="EMBL" id="LT559118">
    <property type="protein sequence ID" value="SBO99808.1"/>
    <property type="molecule type" value="Genomic_DNA"/>
</dbReference>
<sequence length="79" mass="8775">MDELHEIVTSLIEKTLGMAAGELGPDTELNSAGLTSLRMVELLTELEERLSIEFPDEMIEPGTFRSARSLTDSVRRLVL</sequence>
<dbReference type="Gene3D" id="1.10.1200.10">
    <property type="entry name" value="ACP-like"/>
    <property type="match status" value="1"/>
</dbReference>
<dbReference type="InterPro" id="IPR036736">
    <property type="entry name" value="ACP-like_sf"/>
</dbReference>
<evidence type="ECO:0000259" key="1">
    <source>
        <dbReference type="PROSITE" id="PS50075"/>
    </source>
</evidence>
<dbReference type="RefSeq" id="WP_225268447.1">
    <property type="nucleotide sequence ID" value="NZ_CP084058.1"/>
</dbReference>
<organism evidence="2">
    <name type="scientific">Nonomuraea gerenzanensis</name>
    <dbReference type="NCBI Taxonomy" id="93944"/>
    <lineage>
        <taxon>Bacteria</taxon>
        <taxon>Bacillati</taxon>
        <taxon>Actinomycetota</taxon>
        <taxon>Actinomycetes</taxon>
        <taxon>Streptosporangiales</taxon>
        <taxon>Streptosporangiaceae</taxon>
        <taxon>Nonomuraea</taxon>
    </lineage>
</organism>
<name>A0A1M4ELX0_9ACTN</name>
<dbReference type="PROSITE" id="PS50075">
    <property type="entry name" value="CARRIER"/>
    <property type="match status" value="1"/>
</dbReference>
<dbReference type="AlphaFoldDB" id="A0A1M4ELX0"/>
<proteinExistence type="predicted"/>
<feature type="domain" description="Carrier" evidence="1">
    <location>
        <begin position="2"/>
        <end position="78"/>
    </location>
</feature>
<accession>A0A1M4ELX0</accession>
<protein>
    <recommendedName>
        <fullName evidence="1">Carrier domain-containing protein</fullName>
    </recommendedName>
</protein>
<evidence type="ECO:0000313" key="2">
    <source>
        <dbReference type="EMBL" id="SBO99808.1"/>
    </source>
</evidence>
<dbReference type="InterPro" id="IPR009081">
    <property type="entry name" value="PP-bd_ACP"/>
</dbReference>